<accession>A0ABV7DCN4</accession>
<evidence type="ECO:0000256" key="1">
    <source>
        <dbReference type="SAM" id="SignalP"/>
    </source>
</evidence>
<dbReference type="Pfam" id="PF11412">
    <property type="entry name" value="DsbD_N"/>
    <property type="match status" value="1"/>
</dbReference>
<reference evidence="4" key="1">
    <citation type="journal article" date="2019" name="Int. J. Syst. Evol. Microbiol.">
        <title>The Global Catalogue of Microorganisms (GCM) 10K type strain sequencing project: providing services to taxonomists for standard genome sequencing and annotation.</title>
        <authorList>
            <consortium name="The Broad Institute Genomics Platform"/>
            <consortium name="The Broad Institute Genome Sequencing Center for Infectious Disease"/>
            <person name="Wu L."/>
            <person name="Ma J."/>
        </authorList>
    </citation>
    <scope>NUCLEOTIDE SEQUENCE [LARGE SCALE GENOMIC DNA]</scope>
    <source>
        <strain evidence="4">KCTC 52677</strain>
    </source>
</reference>
<keyword evidence="1" id="KW-0732">Signal</keyword>
<evidence type="ECO:0000259" key="2">
    <source>
        <dbReference type="Pfam" id="PF11412"/>
    </source>
</evidence>
<dbReference type="RefSeq" id="WP_257317429.1">
    <property type="nucleotide sequence ID" value="NZ_JANFDG010000029.1"/>
</dbReference>
<sequence>MTRFRTALAALVPLLLLPPAALAAASAWVATPGGDVRLVALPADASGRVRAMLDIRLHDGWKTYWRDPGGAGIPPALTATGARLEAVRFPVPKRLGDAELHYVGYDAPVALPLTLTDVSGPVTLSVFLGVCKEICIPVQAELGVDPRQEAFANPLEETAIAAAEAKLPPAAAEDLAPLSGRWSADGKTLTVRFRAPEGGGPPEVYVSGPDDIQFGPAGAARRDGEAYVADVPVLYRPKAFDAAAGPVLLAVRIGTRTMEAPLAIE</sequence>
<feature type="domain" description="Thiol:disulfide interchange protein DsbD N-terminal" evidence="2">
    <location>
        <begin position="45"/>
        <end position="141"/>
    </location>
</feature>
<protein>
    <submittedName>
        <fullName evidence="3">Protein-disulfide reductase DsbD domain-containing protein</fullName>
    </submittedName>
</protein>
<dbReference type="EMBL" id="JBHRSP010000004">
    <property type="protein sequence ID" value="MFC3072114.1"/>
    <property type="molecule type" value="Genomic_DNA"/>
</dbReference>
<proteinExistence type="predicted"/>
<gene>
    <name evidence="3" type="ORF">ACFOHH_03255</name>
</gene>
<comment type="caution">
    <text evidence="3">The sequence shown here is derived from an EMBL/GenBank/DDBJ whole genome shotgun (WGS) entry which is preliminary data.</text>
</comment>
<organism evidence="3 4">
    <name type="scientific">Shinella pollutisoli</name>
    <dbReference type="NCBI Taxonomy" id="2250594"/>
    <lineage>
        <taxon>Bacteria</taxon>
        <taxon>Pseudomonadati</taxon>
        <taxon>Pseudomonadota</taxon>
        <taxon>Alphaproteobacteria</taxon>
        <taxon>Hyphomicrobiales</taxon>
        <taxon>Rhizobiaceae</taxon>
        <taxon>Shinella</taxon>
    </lineage>
</organism>
<name>A0ABV7DCN4_9HYPH</name>
<evidence type="ECO:0000313" key="4">
    <source>
        <dbReference type="Proteomes" id="UP001595377"/>
    </source>
</evidence>
<dbReference type="Proteomes" id="UP001595377">
    <property type="component" value="Unassembled WGS sequence"/>
</dbReference>
<keyword evidence="4" id="KW-1185">Reference proteome</keyword>
<evidence type="ECO:0000313" key="3">
    <source>
        <dbReference type="EMBL" id="MFC3072114.1"/>
    </source>
</evidence>
<feature type="chain" id="PRO_5045416173" evidence="1">
    <location>
        <begin position="24"/>
        <end position="265"/>
    </location>
</feature>
<feature type="signal peptide" evidence="1">
    <location>
        <begin position="1"/>
        <end position="23"/>
    </location>
</feature>
<dbReference type="InterPro" id="IPR028250">
    <property type="entry name" value="DsbDN"/>
</dbReference>